<proteinExistence type="predicted"/>
<gene>
    <name evidence="2" type="ORF">MNBD_NITROSPIRAE02-3</name>
</gene>
<dbReference type="Gene3D" id="3.40.50.2000">
    <property type="entry name" value="Glycogen Phosphorylase B"/>
    <property type="match status" value="2"/>
</dbReference>
<feature type="domain" description="Glycosyl transferase family 1" evidence="1">
    <location>
        <begin position="92"/>
        <end position="259"/>
    </location>
</feature>
<dbReference type="EMBL" id="UOGH01000200">
    <property type="protein sequence ID" value="VAX31188.1"/>
    <property type="molecule type" value="Genomic_DNA"/>
</dbReference>
<protein>
    <submittedName>
        <fullName evidence="2">Lipopolysaccharide biosynthesis protein</fullName>
    </submittedName>
</protein>
<sequence>LFRGVPFIMGVQDLHPQCYIDQGVLKNRPLIYLLETLEKFCYRRSSLITVHSEGNRSHIVDIKGIDEGKVKVLSNWIDTGEMRPLPRDNEFSGKYNLNGKFIVGYAGTLGMSQGLLSVIEAARILKDRDEIEFFIVGDGIEKANLKSRVEEYGLNNVRFLGMQPKSVYPYVVASSDVGLVTLNNKVKTPVVPSKILSLMAAARPVLASMPLDGDAPKLIRESGCGICIGPEDPELLAEKILFLSGNPDICAGFSRQGREFVVREMSLQKAVAELEQCIKSTLRKGQT</sequence>
<dbReference type="PANTHER" id="PTHR12526">
    <property type="entry name" value="GLYCOSYLTRANSFERASE"/>
    <property type="match status" value="1"/>
</dbReference>
<name>A0A3B1D5B7_9ZZZZ</name>
<dbReference type="PANTHER" id="PTHR12526:SF609">
    <property type="entry name" value="LIPOPOLYSACCHARIDE BIOSYNTHESIS PROTEIN"/>
    <property type="match status" value="1"/>
</dbReference>
<accession>A0A3B1D5B7</accession>
<feature type="non-terminal residue" evidence="2">
    <location>
        <position position="1"/>
    </location>
</feature>
<dbReference type="InterPro" id="IPR001296">
    <property type="entry name" value="Glyco_trans_1"/>
</dbReference>
<dbReference type="Pfam" id="PF00534">
    <property type="entry name" value="Glycos_transf_1"/>
    <property type="match status" value="1"/>
</dbReference>
<dbReference type="GO" id="GO:0016757">
    <property type="term" value="F:glycosyltransferase activity"/>
    <property type="evidence" value="ECO:0007669"/>
    <property type="project" value="InterPro"/>
</dbReference>
<dbReference type="SUPFAM" id="SSF53756">
    <property type="entry name" value="UDP-Glycosyltransferase/glycogen phosphorylase"/>
    <property type="match status" value="1"/>
</dbReference>
<evidence type="ECO:0000313" key="2">
    <source>
        <dbReference type="EMBL" id="VAX31188.1"/>
    </source>
</evidence>
<evidence type="ECO:0000259" key="1">
    <source>
        <dbReference type="Pfam" id="PF00534"/>
    </source>
</evidence>
<dbReference type="AlphaFoldDB" id="A0A3B1D5B7"/>
<dbReference type="CDD" id="cd03794">
    <property type="entry name" value="GT4_WbuB-like"/>
    <property type="match status" value="1"/>
</dbReference>
<organism evidence="2">
    <name type="scientific">hydrothermal vent metagenome</name>
    <dbReference type="NCBI Taxonomy" id="652676"/>
    <lineage>
        <taxon>unclassified sequences</taxon>
        <taxon>metagenomes</taxon>
        <taxon>ecological metagenomes</taxon>
    </lineage>
</organism>
<reference evidence="2" key="1">
    <citation type="submission" date="2018-06" db="EMBL/GenBank/DDBJ databases">
        <authorList>
            <person name="Zhirakovskaya E."/>
        </authorList>
    </citation>
    <scope>NUCLEOTIDE SEQUENCE</scope>
</reference>